<comment type="caution">
    <text evidence="1">The sequence shown here is derived from an EMBL/GenBank/DDBJ whole genome shotgun (WGS) entry which is preliminary data.</text>
</comment>
<dbReference type="AlphaFoldDB" id="A0A8H4WT45"/>
<gene>
    <name evidence="1" type="ORF">FGADI_9291</name>
</gene>
<dbReference type="EMBL" id="JABFAI010000249">
    <property type="protein sequence ID" value="KAF4949006.1"/>
    <property type="molecule type" value="Genomic_DNA"/>
</dbReference>
<protein>
    <submittedName>
        <fullName evidence="1">Uncharacterized protein</fullName>
    </submittedName>
</protein>
<reference evidence="1" key="2">
    <citation type="submission" date="2020-05" db="EMBL/GenBank/DDBJ databases">
        <authorList>
            <person name="Kim H.-S."/>
            <person name="Proctor R.H."/>
            <person name="Brown D.W."/>
        </authorList>
    </citation>
    <scope>NUCLEOTIDE SEQUENCE</scope>
    <source>
        <strain evidence="1">NRRL 45417</strain>
    </source>
</reference>
<dbReference type="Proteomes" id="UP000604273">
    <property type="component" value="Unassembled WGS sequence"/>
</dbReference>
<evidence type="ECO:0000313" key="1">
    <source>
        <dbReference type="EMBL" id="KAF4949006.1"/>
    </source>
</evidence>
<keyword evidence="2" id="KW-1185">Reference proteome</keyword>
<organism evidence="1 2">
    <name type="scientific">Fusarium gaditjirri</name>
    <dbReference type="NCBI Taxonomy" id="282569"/>
    <lineage>
        <taxon>Eukaryota</taxon>
        <taxon>Fungi</taxon>
        <taxon>Dikarya</taxon>
        <taxon>Ascomycota</taxon>
        <taxon>Pezizomycotina</taxon>
        <taxon>Sordariomycetes</taxon>
        <taxon>Hypocreomycetidae</taxon>
        <taxon>Hypocreales</taxon>
        <taxon>Nectriaceae</taxon>
        <taxon>Fusarium</taxon>
        <taxon>Fusarium nisikadoi species complex</taxon>
    </lineage>
</organism>
<evidence type="ECO:0000313" key="2">
    <source>
        <dbReference type="Proteomes" id="UP000604273"/>
    </source>
</evidence>
<reference evidence="1" key="1">
    <citation type="journal article" date="2020" name="BMC Genomics">
        <title>Correction to: Identification and distribution of gene clusters required for synthesis of sphingolipid metabolism inhibitors in diverse species of the filamentous fungus Fusarium.</title>
        <authorList>
            <person name="Kim H.S."/>
            <person name="Lohmar J.M."/>
            <person name="Busman M."/>
            <person name="Brown D.W."/>
            <person name="Naumann T.A."/>
            <person name="Divon H.H."/>
            <person name="Lysoe E."/>
            <person name="Uhlig S."/>
            <person name="Proctor R.H."/>
        </authorList>
    </citation>
    <scope>NUCLEOTIDE SEQUENCE</scope>
    <source>
        <strain evidence="1">NRRL 45417</strain>
    </source>
</reference>
<name>A0A8H4WT45_9HYPO</name>
<accession>A0A8H4WT45</accession>
<sequence>MRLRCAREYLSSSRHKILFLLPPQISPLTFRQHTNPSLHPSPGNAAAITLREKIRPRTPGAKLVDRSIPLTCVQTNSHHNLSRSSTIMPPIGSPLLKRCKLTHNVGITPAAPKPKSLLDVKCALLIAQVRFNVYEKMVEIESTNRGFERDHHGRFVCPVDATGLAPYLNHPMTKVSGLRQEYLVEVCKLVVFVFTSSDHLKLFSEFIRSHFNLDPAQVPHLQAKVNFFHNDSFPQGDILLQ</sequence>
<dbReference type="OrthoDB" id="5091382at2759"/>
<proteinExistence type="predicted"/>